<dbReference type="PANTHER" id="PTHR14741:SF32">
    <property type="entry name" value="TRIMETHYLGUANOSINE SYNTHASE"/>
    <property type="match status" value="1"/>
</dbReference>
<keyword evidence="3" id="KW-1185">Reference proteome</keyword>
<dbReference type="Pfam" id="PF18096">
    <property type="entry name" value="Thump_like"/>
    <property type="match status" value="1"/>
</dbReference>
<dbReference type="EMBL" id="NQWI01000051">
    <property type="protein sequence ID" value="PDW02815.1"/>
    <property type="molecule type" value="Genomic_DNA"/>
</dbReference>
<dbReference type="OrthoDB" id="9810570at2"/>
<feature type="domain" description="THUMP-like" evidence="1">
    <location>
        <begin position="324"/>
        <end position="394"/>
    </location>
</feature>
<protein>
    <submittedName>
        <fullName evidence="2">SAM-dependent methyltransferase</fullName>
    </submittedName>
</protein>
<sequence>MDLDMLTWLRSPVGQALLAELAEQPLVETQTLRALERIRRRVSPAQAAAALELALLRQRAASKFPNAHQLFFTREALEQASAAPVAAQRAARLAPSGDVADLGCGLGADTLALAGAGAHVWAVERDPLRLALCQANVAALGLEARVSPLLCDLLTTPPPKAHALFCDPGRRAGGRRRFNVADYEPPLAHVLHWRKQTPALALKLAPGVETSALPSDAEVEFVSLNGELKEAALWCGPLATTRMRASLLRSTSNGAVTYHTMSKDAPELQREAWLAPPATYLYEPDPAIIRAGLVRELGVCLDAAQLDEEIAYLSGTTLVASPFARAWRIITWLPFNLKALRAQLRALDAGPITVKKRGSPLDSDQLARQLSRPNGQPLVVVLTKHLGKPIALIAALL</sequence>
<dbReference type="CDD" id="cd02440">
    <property type="entry name" value="AdoMet_MTases"/>
    <property type="match status" value="1"/>
</dbReference>
<proteinExistence type="predicted"/>
<evidence type="ECO:0000259" key="1">
    <source>
        <dbReference type="Pfam" id="PF18096"/>
    </source>
</evidence>
<comment type="caution">
    <text evidence="2">The sequence shown here is derived from an EMBL/GenBank/DDBJ whole genome shotgun (WGS) entry which is preliminary data.</text>
</comment>
<reference evidence="3" key="1">
    <citation type="submission" date="2017-08" db="EMBL/GenBank/DDBJ databases">
        <authorList>
            <person name="Grouzdev D.S."/>
            <person name="Gaisin V.A."/>
            <person name="Rysina M.S."/>
            <person name="Gorlenko V.M."/>
        </authorList>
    </citation>
    <scope>NUCLEOTIDE SEQUENCE [LARGE SCALE GENOMIC DNA]</scope>
    <source>
        <strain evidence="3">Kir15-3F</strain>
    </source>
</reference>
<keyword evidence="2" id="KW-0808">Transferase</keyword>
<dbReference type="GO" id="GO:0008168">
    <property type="term" value="F:methyltransferase activity"/>
    <property type="evidence" value="ECO:0007669"/>
    <property type="project" value="UniProtKB-KW"/>
</dbReference>
<accession>A0A2A6RIV3</accession>
<dbReference type="InterPro" id="IPR041497">
    <property type="entry name" value="Thump-like"/>
</dbReference>
<dbReference type="GO" id="GO:0032259">
    <property type="term" value="P:methylation"/>
    <property type="evidence" value="ECO:0007669"/>
    <property type="project" value="UniProtKB-KW"/>
</dbReference>
<gene>
    <name evidence="2" type="ORF">CJ255_12090</name>
</gene>
<name>A0A2A6RIV3_9CHLR</name>
<evidence type="ECO:0000313" key="3">
    <source>
        <dbReference type="Proteomes" id="UP000220527"/>
    </source>
</evidence>
<dbReference type="PANTHER" id="PTHR14741">
    <property type="entry name" value="S-ADENOSYLMETHIONINE-DEPENDENT METHYLTRANSFERASE RELATED"/>
    <property type="match status" value="1"/>
</dbReference>
<keyword evidence="2" id="KW-0489">Methyltransferase</keyword>
<dbReference type="Proteomes" id="UP000220527">
    <property type="component" value="Unassembled WGS sequence"/>
</dbReference>
<evidence type="ECO:0000313" key="2">
    <source>
        <dbReference type="EMBL" id="PDW02815.1"/>
    </source>
</evidence>
<dbReference type="Gene3D" id="3.40.50.150">
    <property type="entry name" value="Vaccinia Virus protein VP39"/>
    <property type="match status" value="1"/>
</dbReference>
<dbReference type="SUPFAM" id="SSF53335">
    <property type="entry name" value="S-adenosyl-L-methionine-dependent methyltransferases"/>
    <property type="match status" value="1"/>
</dbReference>
<dbReference type="InterPro" id="IPR029063">
    <property type="entry name" value="SAM-dependent_MTases_sf"/>
</dbReference>
<organism evidence="2 3">
    <name type="scientific">Candidatus Viridilinea mediisalina</name>
    <dbReference type="NCBI Taxonomy" id="2024553"/>
    <lineage>
        <taxon>Bacteria</taxon>
        <taxon>Bacillati</taxon>
        <taxon>Chloroflexota</taxon>
        <taxon>Chloroflexia</taxon>
        <taxon>Chloroflexales</taxon>
        <taxon>Chloroflexineae</taxon>
        <taxon>Oscillochloridaceae</taxon>
        <taxon>Candidatus Viridilinea</taxon>
    </lineage>
</organism>
<dbReference type="AlphaFoldDB" id="A0A2A6RIV3"/>